<protein>
    <submittedName>
        <fullName evidence="2">Uncharacterized protein</fullName>
    </submittedName>
</protein>
<reference evidence="2" key="1">
    <citation type="submission" date="2013-11" db="EMBL/GenBank/DDBJ databases">
        <title>Genome sequence of the fusiform rust pathogen reveals effectors for host alternation and coevolution with pine.</title>
        <authorList>
            <consortium name="DOE Joint Genome Institute"/>
            <person name="Smith K."/>
            <person name="Pendleton A."/>
            <person name="Kubisiak T."/>
            <person name="Anderson C."/>
            <person name="Salamov A."/>
            <person name="Aerts A."/>
            <person name="Riley R."/>
            <person name="Clum A."/>
            <person name="Lindquist E."/>
            <person name="Ence D."/>
            <person name="Campbell M."/>
            <person name="Kronenberg Z."/>
            <person name="Feau N."/>
            <person name="Dhillon B."/>
            <person name="Hamelin R."/>
            <person name="Burleigh J."/>
            <person name="Smith J."/>
            <person name="Yandell M."/>
            <person name="Nelson C."/>
            <person name="Grigoriev I."/>
            <person name="Davis J."/>
        </authorList>
    </citation>
    <scope>NUCLEOTIDE SEQUENCE</scope>
    <source>
        <strain evidence="2">G11</strain>
    </source>
</reference>
<dbReference type="EMBL" id="MU167366">
    <property type="protein sequence ID" value="KAG0141913.1"/>
    <property type="molecule type" value="Genomic_DNA"/>
</dbReference>
<feature type="region of interest" description="Disordered" evidence="1">
    <location>
        <begin position="1"/>
        <end position="29"/>
    </location>
</feature>
<feature type="compositionally biased region" description="Acidic residues" evidence="1">
    <location>
        <begin position="86"/>
        <end position="97"/>
    </location>
</feature>
<sequence>MAWRARTANGKQQKEHDERFKKATDFDMESKQTGDIMSGYLCDLTTRDEVSEPIQGLKRLGGTGLYSGTGKVGPKNRITQGRDESSSEIEEKEEEEGSPSNQFLVSSHYQSTAQFRLSIHHHRSRAAEPQPYNKLDFNHNLKPVLLRMIHFQIES</sequence>
<feature type="region of interest" description="Disordered" evidence="1">
    <location>
        <begin position="58"/>
        <end position="104"/>
    </location>
</feature>
<dbReference type="Proteomes" id="UP000886653">
    <property type="component" value="Unassembled WGS sequence"/>
</dbReference>
<feature type="compositionally biased region" description="Gly residues" evidence="1">
    <location>
        <begin position="59"/>
        <end position="71"/>
    </location>
</feature>
<evidence type="ECO:0000256" key="1">
    <source>
        <dbReference type="SAM" id="MobiDB-lite"/>
    </source>
</evidence>
<proteinExistence type="predicted"/>
<gene>
    <name evidence="2" type="ORF">CROQUDRAFT_98157</name>
</gene>
<accession>A0A9P6N9Q4</accession>
<organism evidence="2 3">
    <name type="scientific">Cronartium quercuum f. sp. fusiforme G11</name>
    <dbReference type="NCBI Taxonomy" id="708437"/>
    <lineage>
        <taxon>Eukaryota</taxon>
        <taxon>Fungi</taxon>
        <taxon>Dikarya</taxon>
        <taxon>Basidiomycota</taxon>
        <taxon>Pucciniomycotina</taxon>
        <taxon>Pucciniomycetes</taxon>
        <taxon>Pucciniales</taxon>
        <taxon>Coleosporiaceae</taxon>
        <taxon>Cronartium</taxon>
    </lineage>
</organism>
<feature type="compositionally biased region" description="Basic and acidic residues" evidence="1">
    <location>
        <begin position="12"/>
        <end position="29"/>
    </location>
</feature>
<name>A0A9P6N9Q4_9BASI</name>
<dbReference type="AlphaFoldDB" id="A0A9P6N9Q4"/>
<evidence type="ECO:0000313" key="2">
    <source>
        <dbReference type="EMBL" id="KAG0141913.1"/>
    </source>
</evidence>
<comment type="caution">
    <text evidence="2">The sequence shown here is derived from an EMBL/GenBank/DDBJ whole genome shotgun (WGS) entry which is preliminary data.</text>
</comment>
<keyword evidence="3" id="KW-1185">Reference proteome</keyword>
<evidence type="ECO:0000313" key="3">
    <source>
        <dbReference type="Proteomes" id="UP000886653"/>
    </source>
</evidence>